<reference evidence="4" key="1">
    <citation type="journal article" date="2014" name="Proc. Natl. Acad. Sci. U.S.A.">
        <title>Extensive sampling of basidiomycete genomes demonstrates inadequacy of the white-rot/brown-rot paradigm for wood decay fungi.</title>
        <authorList>
            <person name="Riley R."/>
            <person name="Salamov A.A."/>
            <person name="Brown D.W."/>
            <person name="Nagy L.G."/>
            <person name="Floudas D."/>
            <person name="Held B.W."/>
            <person name="Levasseur A."/>
            <person name="Lombard V."/>
            <person name="Morin E."/>
            <person name="Otillar R."/>
            <person name="Lindquist E.A."/>
            <person name="Sun H."/>
            <person name="LaButti K.M."/>
            <person name="Schmutz J."/>
            <person name="Jabbour D."/>
            <person name="Luo H."/>
            <person name="Baker S.E."/>
            <person name="Pisabarro A.G."/>
            <person name="Walton J.D."/>
            <person name="Blanchette R.A."/>
            <person name="Henrissat B."/>
            <person name="Martin F."/>
            <person name="Cullen D."/>
            <person name="Hibbett D.S."/>
            <person name="Grigoriev I.V."/>
        </authorList>
    </citation>
    <scope>NUCLEOTIDE SEQUENCE [LARGE SCALE GENOMIC DNA]</scope>
    <source>
        <strain evidence="4">CBS 339.88</strain>
    </source>
</reference>
<dbReference type="EMBL" id="KL142399">
    <property type="protein sequence ID" value="KDR70077.1"/>
    <property type="molecule type" value="Genomic_DNA"/>
</dbReference>
<dbReference type="OrthoDB" id="4760524at2759"/>
<name>A0A067SJ88_GALM3</name>
<sequence length="275" mass="30899">ATHDTNDPIDSPRCQPGTRILILQRLVDWAQRTDNRSLLRWVFGSAGVGKSAIARSLAELLLTEGRVGASFFFRTANGRNHPRFLISTIAYQLAFAIPEIRPYIAIAVEESPFLFQQSLESQIDRLIVQPTLLACIPSERVIIIDGLDECDDRNAQRRIVEAIGNAAPRLAGKLKFLIFSRPEFDIESTFDQPAVKAVTSSVNLESDLQAYDDIRLFLQTKFEEIRRTHPLKSNIKKSWPSDSQISALVSKSSGMFIFAQTVIKYIATSYELRNA</sequence>
<organism evidence="3 4">
    <name type="scientific">Galerina marginata (strain CBS 339.88)</name>
    <dbReference type="NCBI Taxonomy" id="685588"/>
    <lineage>
        <taxon>Eukaryota</taxon>
        <taxon>Fungi</taxon>
        <taxon>Dikarya</taxon>
        <taxon>Basidiomycota</taxon>
        <taxon>Agaricomycotina</taxon>
        <taxon>Agaricomycetes</taxon>
        <taxon>Agaricomycetidae</taxon>
        <taxon>Agaricales</taxon>
        <taxon>Agaricineae</taxon>
        <taxon>Strophariaceae</taxon>
        <taxon>Galerina</taxon>
    </lineage>
</organism>
<dbReference type="Proteomes" id="UP000027222">
    <property type="component" value="Unassembled WGS sequence"/>
</dbReference>
<protein>
    <recommendedName>
        <fullName evidence="2">Nephrocystin 3-like N-terminal domain-containing protein</fullName>
    </recommendedName>
</protein>
<dbReference type="InterPro" id="IPR027417">
    <property type="entry name" value="P-loop_NTPase"/>
</dbReference>
<keyword evidence="4" id="KW-1185">Reference proteome</keyword>
<evidence type="ECO:0000313" key="4">
    <source>
        <dbReference type="Proteomes" id="UP000027222"/>
    </source>
</evidence>
<dbReference type="Pfam" id="PF24883">
    <property type="entry name" value="NPHP3_N"/>
    <property type="match status" value="1"/>
</dbReference>
<feature type="non-terminal residue" evidence="3">
    <location>
        <position position="1"/>
    </location>
</feature>
<evidence type="ECO:0000259" key="2">
    <source>
        <dbReference type="Pfam" id="PF24883"/>
    </source>
</evidence>
<feature type="domain" description="Nephrocystin 3-like N-terminal" evidence="2">
    <location>
        <begin position="24"/>
        <end position="181"/>
    </location>
</feature>
<dbReference type="SUPFAM" id="SSF52540">
    <property type="entry name" value="P-loop containing nucleoside triphosphate hydrolases"/>
    <property type="match status" value="1"/>
</dbReference>
<dbReference type="PANTHER" id="PTHR10039:SF15">
    <property type="entry name" value="NACHT DOMAIN-CONTAINING PROTEIN"/>
    <property type="match status" value="1"/>
</dbReference>
<proteinExistence type="predicted"/>
<dbReference type="InterPro" id="IPR056884">
    <property type="entry name" value="NPHP3-like_N"/>
</dbReference>
<accession>A0A067SJ88</accession>
<gene>
    <name evidence="3" type="ORF">GALMADRAFT_1351606</name>
</gene>
<keyword evidence="1" id="KW-0677">Repeat</keyword>
<dbReference type="HOGENOM" id="CLU_000288_6_10_1"/>
<dbReference type="Gene3D" id="3.40.50.300">
    <property type="entry name" value="P-loop containing nucleotide triphosphate hydrolases"/>
    <property type="match status" value="1"/>
</dbReference>
<dbReference type="AlphaFoldDB" id="A0A067SJ88"/>
<evidence type="ECO:0000256" key="1">
    <source>
        <dbReference type="ARBA" id="ARBA00022737"/>
    </source>
</evidence>
<evidence type="ECO:0000313" key="3">
    <source>
        <dbReference type="EMBL" id="KDR70077.1"/>
    </source>
</evidence>
<dbReference type="PANTHER" id="PTHR10039">
    <property type="entry name" value="AMELOGENIN"/>
    <property type="match status" value="1"/>
</dbReference>